<evidence type="ECO:0000313" key="9">
    <source>
        <dbReference type="EMBL" id="CAD9258642.1"/>
    </source>
</evidence>
<keyword evidence="3" id="KW-0547">Nucleotide-binding</keyword>
<keyword evidence="4" id="KW-0067">ATP-binding</keyword>
<dbReference type="InterPro" id="IPR057255">
    <property type="entry name" value="2TM_P5A-ATPase"/>
</dbReference>
<keyword evidence="6" id="KW-1278">Translocase</keyword>
<evidence type="ECO:0000256" key="6">
    <source>
        <dbReference type="ARBA" id="ARBA00022967"/>
    </source>
</evidence>
<sequence>MAAGGMQLADPALAEARLLVQRPAWSRLDVAPFALLYISLHSVLLQCEPGSWRETQALVVYGVALLLHLLTVLFARWSVRVRAMVGYVPCAVLEAASHALVCPKPNFGRGAIVRLEHAAEVAAGESVEVLGRAFPLDEARLTFQSARYEVTGAEPTLRRLAYPEGAEVAAVRAWEGFADPAAWQRALRRWGRNVCDIPAPEFLELFLEQATAPFFLFQVLCVVLWSLDDYWVYSVFTLFMLVVFEATVTMNRLSALSTLRDMRRPASVVYAYRLRRWLPVSSEDLLPGDIISVGGEKPHPQALSLSLSLTLSPKP</sequence>
<protein>
    <recommendedName>
        <fullName evidence="8">P5A-ATPase transmembrane helical hairpin domain-containing protein</fullName>
    </recommendedName>
</protein>
<keyword evidence="7" id="KW-1133">Transmembrane helix</keyword>
<dbReference type="SUPFAM" id="SSF81665">
    <property type="entry name" value="Calcium ATPase, transmembrane domain M"/>
    <property type="match status" value="1"/>
</dbReference>
<dbReference type="AlphaFoldDB" id="A0A7S1XS79"/>
<evidence type="ECO:0000256" key="4">
    <source>
        <dbReference type="ARBA" id="ARBA00022840"/>
    </source>
</evidence>
<accession>A0A7S1XS79</accession>
<dbReference type="GO" id="GO:0019829">
    <property type="term" value="F:ATPase-coupled monoatomic cation transmembrane transporter activity"/>
    <property type="evidence" value="ECO:0007669"/>
    <property type="project" value="TreeGrafter"/>
</dbReference>
<evidence type="ECO:0000256" key="1">
    <source>
        <dbReference type="ARBA" id="ARBA00004141"/>
    </source>
</evidence>
<dbReference type="InterPro" id="IPR006544">
    <property type="entry name" value="P-type_TPase_V"/>
</dbReference>
<keyword evidence="7" id="KW-0472">Membrane</keyword>
<dbReference type="PANTHER" id="PTHR45630">
    <property type="entry name" value="CATION-TRANSPORTING ATPASE-RELATED"/>
    <property type="match status" value="1"/>
</dbReference>
<dbReference type="GO" id="GO:0005524">
    <property type="term" value="F:ATP binding"/>
    <property type="evidence" value="ECO:0007669"/>
    <property type="project" value="UniProtKB-KW"/>
</dbReference>
<feature type="domain" description="P5A-ATPase transmembrane helical hairpin" evidence="8">
    <location>
        <begin position="22"/>
        <end position="87"/>
    </location>
</feature>
<dbReference type="GO" id="GO:0046872">
    <property type="term" value="F:metal ion binding"/>
    <property type="evidence" value="ECO:0007669"/>
    <property type="project" value="UniProtKB-KW"/>
</dbReference>
<proteinExistence type="predicted"/>
<evidence type="ECO:0000256" key="3">
    <source>
        <dbReference type="ARBA" id="ARBA00022741"/>
    </source>
</evidence>
<keyword evidence="2" id="KW-0479">Metal-binding</keyword>
<evidence type="ECO:0000259" key="8">
    <source>
        <dbReference type="Pfam" id="PF23143"/>
    </source>
</evidence>
<reference evidence="9" key="1">
    <citation type="submission" date="2021-01" db="EMBL/GenBank/DDBJ databases">
        <authorList>
            <person name="Corre E."/>
            <person name="Pelletier E."/>
            <person name="Niang G."/>
            <person name="Scheremetjew M."/>
            <person name="Finn R."/>
            <person name="Kale V."/>
            <person name="Holt S."/>
            <person name="Cochrane G."/>
            <person name="Meng A."/>
            <person name="Brown T."/>
            <person name="Cohen L."/>
        </authorList>
    </citation>
    <scope>NUCLEOTIDE SEQUENCE</scope>
    <source>
        <strain evidence="9">CCMP2877</strain>
    </source>
</reference>
<evidence type="ECO:0000256" key="5">
    <source>
        <dbReference type="ARBA" id="ARBA00022842"/>
    </source>
</evidence>
<keyword evidence="5" id="KW-0460">Magnesium</keyword>
<feature type="transmembrane region" description="Helical" evidence="7">
    <location>
        <begin position="231"/>
        <end position="253"/>
    </location>
</feature>
<gene>
    <name evidence="9" type="ORF">PPAR1163_LOCUS17015</name>
</gene>
<keyword evidence="7" id="KW-0812">Transmembrane</keyword>
<feature type="transmembrane region" description="Helical" evidence="7">
    <location>
        <begin position="58"/>
        <end position="75"/>
    </location>
</feature>
<evidence type="ECO:0000256" key="2">
    <source>
        <dbReference type="ARBA" id="ARBA00022723"/>
    </source>
</evidence>
<dbReference type="InterPro" id="IPR023298">
    <property type="entry name" value="ATPase_P-typ_TM_dom_sf"/>
</dbReference>
<dbReference type="Pfam" id="PF23143">
    <property type="entry name" value="2TM_P5A-ATPase"/>
    <property type="match status" value="1"/>
</dbReference>
<dbReference type="EMBL" id="HBGJ01026699">
    <property type="protein sequence ID" value="CAD9258642.1"/>
    <property type="molecule type" value="Transcribed_RNA"/>
</dbReference>
<organism evidence="9">
    <name type="scientific">Phaeomonas parva</name>
    <dbReference type="NCBI Taxonomy" id="124430"/>
    <lineage>
        <taxon>Eukaryota</taxon>
        <taxon>Sar</taxon>
        <taxon>Stramenopiles</taxon>
        <taxon>Ochrophyta</taxon>
        <taxon>Pinguiophyceae</taxon>
        <taxon>Pinguiochrysidales</taxon>
        <taxon>Pinguiochrysidaceae</taxon>
        <taxon>Phaeomonas</taxon>
    </lineage>
</organism>
<dbReference type="GO" id="GO:0140358">
    <property type="term" value="F:P-type transmembrane transporter activity"/>
    <property type="evidence" value="ECO:0007669"/>
    <property type="project" value="InterPro"/>
</dbReference>
<dbReference type="GO" id="GO:0016020">
    <property type="term" value="C:membrane"/>
    <property type="evidence" value="ECO:0007669"/>
    <property type="project" value="UniProtKB-SubCell"/>
</dbReference>
<name>A0A7S1XS79_9STRA</name>
<evidence type="ECO:0000256" key="7">
    <source>
        <dbReference type="SAM" id="Phobius"/>
    </source>
</evidence>
<feature type="transmembrane region" description="Helical" evidence="7">
    <location>
        <begin position="205"/>
        <end position="225"/>
    </location>
</feature>
<comment type="subcellular location">
    <subcellularLocation>
        <location evidence="1">Membrane</location>
        <topology evidence="1">Multi-pass membrane protein</topology>
    </subcellularLocation>
</comment>